<dbReference type="EMBL" id="LBXL01000067">
    <property type="protein sequence ID" value="KKR27755.1"/>
    <property type="molecule type" value="Genomic_DNA"/>
</dbReference>
<feature type="transmembrane region" description="Helical" evidence="8">
    <location>
        <begin position="110"/>
        <end position="134"/>
    </location>
</feature>
<evidence type="ECO:0000259" key="9">
    <source>
        <dbReference type="Pfam" id="PF00122"/>
    </source>
</evidence>
<name>A0A0G0RZA4_9BACT</name>
<dbReference type="PRINTS" id="PR00120">
    <property type="entry name" value="HATPASE"/>
</dbReference>
<feature type="domain" description="P-type ATPase A" evidence="9">
    <location>
        <begin position="1"/>
        <end position="62"/>
    </location>
</feature>
<evidence type="ECO:0000313" key="11">
    <source>
        <dbReference type="EMBL" id="KKR27755.1"/>
    </source>
</evidence>
<gene>
    <name evidence="11" type="ORF">UT61_C0067G0001</name>
</gene>
<dbReference type="Gene3D" id="2.70.150.10">
    <property type="entry name" value="Calcium-transporting ATPase, cytoplasmic transduction domain A"/>
    <property type="match status" value="1"/>
</dbReference>
<evidence type="ECO:0000256" key="8">
    <source>
        <dbReference type="SAM" id="Phobius"/>
    </source>
</evidence>
<dbReference type="SFLD" id="SFLDS00003">
    <property type="entry name" value="Haloacid_Dehalogenase"/>
    <property type="match status" value="1"/>
</dbReference>
<dbReference type="AlphaFoldDB" id="A0A0G0RZA4"/>
<proteinExistence type="predicted"/>
<keyword evidence="3" id="KW-0547">Nucleotide-binding</keyword>
<dbReference type="PROSITE" id="PS00154">
    <property type="entry name" value="ATPASE_E1_E2"/>
    <property type="match status" value="1"/>
</dbReference>
<feature type="non-terminal residue" evidence="11">
    <location>
        <position position="1"/>
    </location>
</feature>
<evidence type="ECO:0000256" key="7">
    <source>
        <dbReference type="ARBA" id="ARBA00023136"/>
    </source>
</evidence>
<dbReference type="Pfam" id="PF00689">
    <property type="entry name" value="Cation_ATPase_C"/>
    <property type="match status" value="1"/>
</dbReference>
<comment type="subcellular location">
    <subcellularLocation>
        <location evidence="1">Membrane</location>
        <topology evidence="1">Multi-pass membrane protein</topology>
    </subcellularLocation>
</comment>
<dbReference type="Gene3D" id="1.20.1110.10">
    <property type="entry name" value="Calcium-transporting ATPase, transmembrane domain"/>
    <property type="match status" value="1"/>
</dbReference>
<feature type="transmembrane region" description="Helical" evidence="8">
    <location>
        <begin position="639"/>
        <end position="656"/>
    </location>
</feature>
<dbReference type="SFLD" id="SFLDG00002">
    <property type="entry name" value="C1.7:_P-type_atpase_like"/>
    <property type="match status" value="1"/>
</dbReference>
<sequence length="673" mass="73922">SILTGESVPVKKSSQSLKSPAKVIYKASNVGFSGTTVISGKGKGVVVATGMNTAIGNIAKLTTQTDSSSSFEKNITKLSEFVLRLIGVTLVLVFFSNFLVKGFAINIPELIVFTIALAVSVIPEALPVVTTFSLSRGALVLAKHKVVVKRLSAIEDLGSIEVLCTDKTGTLTENKLKVTDIKAENPRTAAFFAALVSDGGIKHDKIDPFDAALWDYLTKKEQASEPKYIRLDEIPFDPQRKRNSAVLSHEGKTTLYTRGAPEEILKICNKQNDKKYLNWISEQGKLGRRVLALAFRDIQNSENYDIKKLEKNMTLVGMFSFVDPLKSTAAEALKKAKTLGLSIKILTGDSKDVAAAVAKKIGLIDNIADVITGEKYDLLPDSDKHLAVEHYSVFARVSPEQKYEIIKLLEERHEVGFLGEGINDAPALKIANVALAVQGASEIARDSADIILLNKSLDVIVDGIGEGRKVFANTIKYIKATLASNFGNFFAVATATLISDYLPLLPLQILLLNLLSDFPMISIATDTVEPADLEKPETYNLREIAFISIVLGTVSTIFDFIFFALFYKISPSVLQTNWFIGSVITELMLFFSIRTKGVFYKAKRASSFIIFLSVGVILLTLALPFTTIGQKAFNFTPPIFHHLSLVFLVVGLYFVSTETVKLFYYKFLYKENS</sequence>
<dbReference type="InterPro" id="IPR006068">
    <property type="entry name" value="ATPase_P-typ_cation-transptr_C"/>
</dbReference>
<dbReference type="InterPro" id="IPR059000">
    <property type="entry name" value="ATPase_P-type_domA"/>
</dbReference>
<dbReference type="SUPFAM" id="SSF81665">
    <property type="entry name" value="Calcium ATPase, transmembrane domain M"/>
    <property type="match status" value="1"/>
</dbReference>
<dbReference type="SUPFAM" id="SSF81653">
    <property type="entry name" value="Calcium ATPase, transduction domain A"/>
    <property type="match status" value="1"/>
</dbReference>
<protein>
    <submittedName>
        <fullName evidence="11">Cation-transporting P-type ATPase</fullName>
    </submittedName>
</protein>
<keyword evidence="7 8" id="KW-0472">Membrane</keyword>
<keyword evidence="5" id="KW-1278">Translocase</keyword>
<accession>A0A0G0RZA4</accession>
<dbReference type="SUPFAM" id="SSF56784">
    <property type="entry name" value="HAD-like"/>
    <property type="match status" value="1"/>
</dbReference>
<feature type="transmembrane region" description="Helical" evidence="8">
    <location>
        <begin position="605"/>
        <end position="627"/>
    </location>
</feature>
<keyword evidence="6 8" id="KW-1133">Transmembrane helix</keyword>
<evidence type="ECO:0000313" key="12">
    <source>
        <dbReference type="Proteomes" id="UP000034793"/>
    </source>
</evidence>
<evidence type="ECO:0000259" key="10">
    <source>
        <dbReference type="Pfam" id="PF00689"/>
    </source>
</evidence>
<dbReference type="InterPro" id="IPR023299">
    <property type="entry name" value="ATPase_P-typ_cyto_dom_N"/>
</dbReference>
<evidence type="ECO:0000256" key="3">
    <source>
        <dbReference type="ARBA" id="ARBA00022741"/>
    </source>
</evidence>
<feature type="transmembrane region" description="Helical" evidence="8">
    <location>
        <begin position="573"/>
        <end position="593"/>
    </location>
</feature>
<dbReference type="Gene3D" id="3.40.1110.10">
    <property type="entry name" value="Calcium-transporting ATPase, cytoplasmic domain N"/>
    <property type="match status" value="1"/>
</dbReference>
<dbReference type="GO" id="GO:0016020">
    <property type="term" value="C:membrane"/>
    <property type="evidence" value="ECO:0007669"/>
    <property type="project" value="UniProtKB-SubCell"/>
</dbReference>
<keyword evidence="2 8" id="KW-0812">Transmembrane</keyword>
<dbReference type="GO" id="GO:0016887">
    <property type="term" value="F:ATP hydrolysis activity"/>
    <property type="evidence" value="ECO:0007669"/>
    <property type="project" value="InterPro"/>
</dbReference>
<reference evidence="11 12" key="1">
    <citation type="journal article" date="2015" name="Nature">
        <title>rRNA introns, odd ribosomes, and small enigmatic genomes across a large radiation of phyla.</title>
        <authorList>
            <person name="Brown C.T."/>
            <person name="Hug L.A."/>
            <person name="Thomas B.C."/>
            <person name="Sharon I."/>
            <person name="Castelle C.J."/>
            <person name="Singh A."/>
            <person name="Wilkins M.J."/>
            <person name="Williams K.H."/>
            <person name="Banfield J.F."/>
        </authorList>
    </citation>
    <scope>NUCLEOTIDE SEQUENCE [LARGE SCALE GENOMIC DNA]</scope>
</reference>
<dbReference type="GO" id="GO:0005524">
    <property type="term" value="F:ATP binding"/>
    <property type="evidence" value="ECO:0007669"/>
    <property type="project" value="UniProtKB-KW"/>
</dbReference>
<comment type="caution">
    <text evidence="11">The sequence shown here is derived from an EMBL/GenBank/DDBJ whole genome shotgun (WGS) entry which is preliminary data.</text>
</comment>
<evidence type="ECO:0000256" key="4">
    <source>
        <dbReference type="ARBA" id="ARBA00022840"/>
    </source>
</evidence>
<dbReference type="PANTHER" id="PTHR42861">
    <property type="entry name" value="CALCIUM-TRANSPORTING ATPASE"/>
    <property type="match status" value="1"/>
</dbReference>
<dbReference type="Pfam" id="PF00122">
    <property type="entry name" value="E1-E2_ATPase"/>
    <property type="match status" value="1"/>
</dbReference>
<feature type="transmembrane region" description="Helical" evidence="8">
    <location>
        <begin position="544"/>
        <end position="567"/>
    </location>
</feature>
<dbReference type="InterPro" id="IPR008250">
    <property type="entry name" value="ATPase_P-typ_transduc_dom_A_sf"/>
</dbReference>
<dbReference type="InterPro" id="IPR044492">
    <property type="entry name" value="P_typ_ATPase_HD_dom"/>
</dbReference>
<dbReference type="InterPro" id="IPR023298">
    <property type="entry name" value="ATPase_P-typ_TM_dom_sf"/>
</dbReference>
<feature type="domain" description="Cation-transporting P-type ATPase C-terminal" evidence="10">
    <location>
        <begin position="502"/>
        <end position="663"/>
    </location>
</feature>
<keyword evidence="4" id="KW-0067">ATP-binding</keyword>
<dbReference type="Gene3D" id="3.40.50.1000">
    <property type="entry name" value="HAD superfamily/HAD-like"/>
    <property type="match status" value="1"/>
</dbReference>
<dbReference type="InterPro" id="IPR036412">
    <property type="entry name" value="HAD-like_sf"/>
</dbReference>
<dbReference type="PATRIC" id="fig|1618552.3.peg.1217"/>
<dbReference type="SFLD" id="SFLDF00027">
    <property type="entry name" value="p-type_atpase"/>
    <property type="match status" value="1"/>
</dbReference>
<dbReference type="Pfam" id="PF13246">
    <property type="entry name" value="Cation_ATPase"/>
    <property type="match status" value="1"/>
</dbReference>
<evidence type="ECO:0000256" key="5">
    <source>
        <dbReference type="ARBA" id="ARBA00022967"/>
    </source>
</evidence>
<dbReference type="InterPro" id="IPR018303">
    <property type="entry name" value="ATPase_P-typ_P_site"/>
</dbReference>
<feature type="transmembrane region" description="Helical" evidence="8">
    <location>
        <begin position="81"/>
        <end position="104"/>
    </location>
</feature>
<dbReference type="NCBIfam" id="TIGR01494">
    <property type="entry name" value="ATPase_P-type"/>
    <property type="match status" value="2"/>
</dbReference>
<dbReference type="PRINTS" id="PR00119">
    <property type="entry name" value="CATATPASE"/>
</dbReference>
<dbReference type="InterPro" id="IPR001757">
    <property type="entry name" value="P_typ_ATPase"/>
</dbReference>
<dbReference type="Proteomes" id="UP000034793">
    <property type="component" value="Unassembled WGS sequence"/>
</dbReference>
<evidence type="ECO:0000256" key="1">
    <source>
        <dbReference type="ARBA" id="ARBA00004141"/>
    </source>
</evidence>
<evidence type="ECO:0000256" key="6">
    <source>
        <dbReference type="ARBA" id="ARBA00022989"/>
    </source>
</evidence>
<organism evidence="11 12">
    <name type="scientific">Candidatus Woesebacteria bacterium GW2011_GWA1_39_8</name>
    <dbReference type="NCBI Taxonomy" id="1618552"/>
    <lineage>
        <taxon>Bacteria</taxon>
        <taxon>Candidatus Woeseibacteriota</taxon>
    </lineage>
</organism>
<evidence type="ECO:0000256" key="2">
    <source>
        <dbReference type="ARBA" id="ARBA00022692"/>
    </source>
</evidence>
<dbReference type="InterPro" id="IPR023214">
    <property type="entry name" value="HAD_sf"/>
</dbReference>